<dbReference type="Pfam" id="PF01975">
    <property type="entry name" value="SurE"/>
    <property type="match status" value="1"/>
</dbReference>
<comment type="catalytic activity">
    <reaction evidence="1 7">
        <text>a ribonucleoside 5'-phosphate + H2O = a ribonucleoside + phosphate</text>
        <dbReference type="Rhea" id="RHEA:12484"/>
        <dbReference type="ChEBI" id="CHEBI:15377"/>
        <dbReference type="ChEBI" id="CHEBI:18254"/>
        <dbReference type="ChEBI" id="CHEBI:43474"/>
        <dbReference type="ChEBI" id="CHEBI:58043"/>
        <dbReference type="EC" id="3.1.3.5"/>
    </reaction>
</comment>
<dbReference type="NCBIfam" id="TIGR00087">
    <property type="entry name" value="surE"/>
    <property type="match status" value="1"/>
</dbReference>
<keyword evidence="5 7" id="KW-0547">Nucleotide-binding</keyword>
<evidence type="ECO:0000256" key="6">
    <source>
        <dbReference type="ARBA" id="ARBA00022801"/>
    </source>
</evidence>
<dbReference type="InterPro" id="IPR002828">
    <property type="entry name" value="SurE-like_Pase/nucleotidase"/>
</dbReference>
<evidence type="ECO:0000256" key="2">
    <source>
        <dbReference type="ARBA" id="ARBA00011062"/>
    </source>
</evidence>
<keyword evidence="4 7" id="KW-0479">Metal-binding</keyword>
<reference evidence="9 10" key="1">
    <citation type="submission" date="2020-04" db="EMBL/GenBank/DDBJ databases">
        <authorList>
            <person name="Hitch T.C.A."/>
            <person name="Wylensek D."/>
            <person name="Clavel T."/>
        </authorList>
    </citation>
    <scope>NUCLEOTIDE SEQUENCE [LARGE SCALE GENOMIC DNA]</scope>
    <source>
        <strain evidence="9 10">PG-130-P53-12</strain>
    </source>
</reference>
<sequence length="252" mass="27572">MRILIANDDGIASEGLRALAAACAARHEVYIAAPWHEQSGMAHALNVHRPIEVEEMPGVALELGAVAAWRIAGTPTDCVKLYLEALMDENRPIDLVLSGINRGANLATDVLYSGTVGAAMEGFLHEIAAAAISLDIEADYAYERAAEFVVPFLEQRMAERADVPFFLNVNFPQRLRQADFQVSRLGRRDYENAFRQTVQPDGRIFYTVAGEIKDSDDGPHTDLYTVAQGGISVTPLHTDLTDYAALEDGLKK</sequence>
<keyword evidence="10" id="KW-1185">Reference proteome</keyword>
<dbReference type="EC" id="3.1.3.5" evidence="7"/>
<evidence type="ECO:0000313" key="10">
    <source>
        <dbReference type="Proteomes" id="UP000543804"/>
    </source>
</evidence>
<evidence type="ECO:0000313" key="9">
    <source>
        <dbReference type="EMBL" id="NMD99446.1"/>
    </source>
</evidence>
<dbReference type="InterPro" id="IPR036523">
    <property type="entry name" value="SurE-like_sf"/>
</dbReference>
<evidence type="ECO:0000256" key="3">
    <source>
        <dbReference type="ARBA" id="ARBA00022490"/>
    </source>
</evidence>
<comment type="subcellular location">
    <subcellularLocation>
        <location evidence="7">Cytoplasm</location>
    </subcellularLocation>
</comment>
<dbReference type="PANTHER" id="PTHR30457:SF12">
    <property type="entry name" value="5'_3'-NUCLEOTIDASE SURE"/>
    <property type="match status" value="1"/>
</dbReference>
<evidence type="ECO:0000259" key="8">
    <source>
        <dbReference type="Pfam" id="PF01975"/>
    </source>
</evidence>
<dbReference type="AlphaFoldDB" id="A0A848B7J6"/>
<feature type="binding site" evidence="7">
    <location>
        <position position="39"/>
    </location>
    <ligand>
        <name>a divalent metal cation</name>
        <dbReference type="ChEBI" id="CHEBI:60240"/>
    </ligand>
</feature>
<gene>
    <name evidence="7 9" type="primary">surE</name>
    <name evidence="9" type="ORF">HF878_08200</name>
</gene>
<dbReference type="GO" id="GO:0005737">
    <property type="term" value="C:cytoplasm"/>
    <property type="evidence" value="ECO:0007669"/>
    <property type="project" value="UniProtKB-SubCell"/>
</dbReference>
<evidence type="ECO:0000256" key="7">
    <source>
        <dbReference type="HAMAP-Rule" id="MF_00060"/>
    </source>
</evidence>
<proteinExistence type="inferred from homology"/>
<name>A0A848B7J6_9FIRM</name>
<feature type="domain" description="Survival protein SurE-like phosphatase/nucleotidase" evidence="8">
    <location>
        <begin position="3"/>
        <end position="191"/>
    </location>
</feature>
<dbReference type="EMBL" id="JABAFA010000032">
    <property type="protein sequence ID" value="NMD99446.1"/>
    <property type="molecule type" value="Genomic_DNA"/>
</dbReference>
<dbReference type="RefSeq" id="WP_170077780.1">
    <property type="nucleotide sequence ID" value="NZ_JABAFA010000032.1"/>
</dbReference>
<comment type="similarity">
    <text evidence="2 7">Belongs to the SurE nucleotidase family.</text>
</comment>
<dbReference type="GO" id="GO:0000166">
    <property type="term" value="F:nucleotide binding"/>
    <property type="evidence" value="ECO:0007669"/>
    <property type="project" value="UniProtKB-KW"/>
</dbReference>
<dbReference type="GO" id="GO:0046872">
    <property type="term" value="F:metal ion binding"/>
    <property type="evidence" value="ECO:0007669"/>
    <property type="project" value="UniProtKB-UniRule"/>
</dbReference>
<keyword evidence="3 7" id="KW-0963">Cytoplasm</keyword>
<evidence type="ECO:0000256" key="4">
    <source>
        <dbReference type="ARBA" id="ARBA00022723"/>
    </source>
</evidence>
<keyword evidence="6 7" id="KW-0378">Hydrolase</keyword>
<feature type="binding site" evidence="7">
    <location>
        <position position="101"/>
    </location>
    <ligand>
        <name>a divalent metal cation</name>
        <dbReference type="ChEBI" id="CHEBI:60240"/>
    </ligand>
</feature>
<dbReference type="InterPro" id="IPR030048">
    <property type="entry name" value="SurE"/>
</dbReference>
<evidence type="ECO:0000256" key="5">
    <source>
        <dbReference type="ARBA" id="ARBA00022741"/>
    </source>
</evidence>
<comment type="function">
    <text evidence="7">Nucleotidase that shows phosphatase activity on nucleoside 5'-monophosphates.</text>
</comment>
<comment type="caution">
    <text evidence="9">The sequence shown here is derived from an EMBL/GenBank/DDBJ whole genome shotgun (WGS) entry which is preliminary data.</text>
</comment>
<feature type="binding site" evidence="7">
    <location>
        <position position="9"/>
    </location>
    <ligand>
        <name>a divalent metal cation</name>
        <dbReference type="ChEBI" id="CHEBI:60240"/>
    </ligand>
</feature>
<protein>
    <recommendedName>
        <fullName evidence="7">5'-nucleotidase SurE</fullName>
        <ecNumber evidence="7">3.1.3.5</ecNumber>
    </recommendedName>
    <alternativeName>
        <fullName evidence="7">Nucleoside 5'-monophosphate phosphohydrolase</fullName>
    </alternativeName>
</protein>
<comment type="cofactor">
    <cofactor evidence="7">
        <name>a divalent metal cation</name>
        <dbReference type="ChEBI" id="CHEBI:60240"/>
    </cofactor>
    <text evidence="7">Binds 1 divalent metal cation per subunit.</text>
</comment>
<dbReference type="HAMAP" id="MF_00060">
    <property type="entry name" value="SurE"/>
    <property type="match status" value="1"/>
</dbReference>
<dbReference type="PANTHER" id="PTHR30457">
    <property type="entry name" value="5'-NUCLEOTIDASE SURE"/>
    <property type="match status" value="1"/>
</dbReference>
<dbReference type="SUPFAM" id="SSF64167">
    <property type="entry name" value="SurE-like"/>
    <property type="match status" value="1"/>
</dbReference>
<dbReference type="Gene3D" id="3.40.1210.10">
    <property type="entry name" value="Survival protein SurE-like phosphatase/nucleotidase"/>
    <property type="match status" value="1"/>
</dbReference>
<dbReference type="Proteomes" id="UP000543804">
    <property type="component" value="Unassembled WGS sequence"/>
</dbReference>
<dbReference type="GO" id="GO:0004309">
    <property type="term" value="F:exopolyphosphatase activity"/>
    <property type="evidence" value="ECO:0007669"/>
    <property type="project" value="TreeGrafter"/>
</dbReference>
<dbReference type="GO" id="GO:0008253">
    <property type="term" value="F:5'-nucleotidase activity"/>
    <property type="evidence" value="ECO:0007669"/>
    <property type="project" value="UniProtKB-UniRule"/>
</dbReference>
<dbReference type="GO" id="GO:0008254">
    <property type="term" value="F:3'-nucleotidase activity"/>
    <property type="evidence" value="ECO:0007669"/>
    <property type="project" value="TreeGrafter"/>
</dbReference>
<organism evidence="9 10">
    <name type="scientific">Selenomonas bovis</name>
    <dbReference type="NCBI Taxonomy" id="416586"/>
    <lineage>
        <taxon>Bacteria</taxon>
        <taxon>Bacillati</taxon>
        <taxon>Bacillota</taxon>
        <taxon>Negativicutes</taxon>
        <taxon>Selenomonadales</taxon>
        <taxon>Selenomonadaceae</taxon>
        <taxon>Selenomonas</taxon>
    </lineage>
</organism>
<accession>A0A848B7J6</accession>
<feature type="binding site" evidence="7">
    <location>
        <position position="8"/>
    </location>
    <ligand>
        <name>a divalent metal cation</name>
        <dbReference type="ChEBI" id="CHEBI:60240"/>
    </ligand>
</feature>
<evidence type="ECO:0000256" key="1">
    <source>
        <dbReference type="ARBA" id="ARBA00000815"/>
    </source>
</evidence>